<dbReference type="OrthoDB" id="9810755at2"/>
<dbReference type="PANTHER" id="PTHR40459:SF1">
    <property type="entry name" value="CONSERVED HYPOTHETICAL ALANINE AND LEUCINE RICH PROTEIN"/>
    <property type="match status" value="1"/>
</dbReference>
<feature type="domain" description="Pyrroline-5-carboxylate reductase catalytic N-terminal" evidence="1">
    <location>
        <begin position="3"/>
        <end position="87"/>
    </location>
</feature>
<reference evidence="5" key="2">
    <citation type="submission" date="2017-06" db="EMBL/GenBank/DDBJ databases">
        <title>Capnocytophaga spp. assemblies.</title>
        <authorList>
            <person name="Gulvik C.A."/>
        </authorList>
    </citation>
    <scope>NUCLEOTIDE SEQUENCE [LARGE SCALE GENOMIC DNA]</scope>
    <source>
        <strain evidence="5">H1496</strain>
    </source>
</reference>
<accession>A0A250FMI7</accession>
<dbReference type="InterPro" id="IPR018931">
    <property type="entry name" value="DUF2520"/>
</dbReference>
<dbReference type="InterPro" id="IPR008927">
    <property type="entry name" value="6-PGluconate_DH-like_C_sf"/>
</dbReference>
<dbReference type="Pfam" id="PF03807">
    <property type="entry name" value="F420_oxidored"/>
    <property type="match status" value="1"/>
</dbReference>
<dbReference type="GeneID" id="84807693"/>
<evidence type="ECO:0000259" key="2">
    <source>
        <dbReference type="Pfam" id="PF10728"/>
    </source>
</evidence>
<dbReference type="SUPFAM" id="SSF48179">
    <property type="entry name" value="6-phosphogluconate dehydrogenase C-terminal domain-like"/>
    <property type="match status" value="1"/>
</dbReference>
<evidence type="ECO:0000313" key="6">
    <source>
        <dbReference type="Proteomes" id="UP001324270"/>
    </source>
</evidence>
<evidence type="ECO:0000313" key="5">
    <source>
        <dbReference type="Proteomes" id="UP000217250"/>
    </source>
</evidence>
<dbReference type="EMBL" id="JAYKBV010000015">
    <property type="protein sequence ID" value="MEB3041099.1"/>
    <property type="molecule type" value="Genomic_DNA"/>
</dbReference>
<protein>
    <submittedName>
        <fullName evidence="4">Rossmann-like and DUF2520 domain-containing protein</fullName>
    </submittedName>
</protein>
<dbReference type="Pfam" id="PF10728">
    <property type="entry name" value="DUF2520"/>
    <property type="match status" value="1"/>
</dbReference>
<reference evidence="3" key="1">
    <citation type="journal article" date="2017" name="Genome Announc.">
        <title>Twelve Complete Reference Genomes of Clinical Isolates in the Capnocytophaga Genus.</title>
        <authorList>
            <person name="Villarma A."/>
            <person name="Gulvik C.A."/>
            <person name="Rowe L.A."/>
            <person name="Sheth M."/>
            <person name="Juieng P."/>
            <person name="Nicholson A.C."/>
            <person name="Loparev V.N."/>
            <person name="McQuiston J.R."/>
        </authorList>
    </citation>
    <scope>NUCLEOTIDE SEQUENCE</scope>
    <source>
        <strain evidence="3">H1496</strain>
    </source>
</reference>
<dbReference type="Gene3D" id="1.10.1040.20">
    <property type="entry name" value="ProC-like, C-terminal domain"/>
    <property type="match status" value="1"/>
</dbReference>
<dbReference type="InterPro" id="IPR028939">
    <property type="entry name" value="P5C_Rdtase_cat_N"/>
</dbReference>
<dbReference type="Gene3D" id="3.40.50.720">
    <property type="entry name" value="NAD(P)-binding Rossmann-like Domain"/>
    <property type="match status" value="1"/>
</dbReference>
<evidence type="ECO:0000313" key="3">
    <source>
        <dbReference type="EMBL" id="ATA86369.1"/>
    </source>
</evidence>
<gene>
    <name evidence="3" type="ORF">CGC50_03840</name>
    <name evidence="4" type="ORF">VJJ49_10425</name>
</gene>
<dbReference type="EMBL" id="CP022386">
    <property type="protein sequence ID" value="ATA86369.1"/>
    <property type="molecule type" value="Genomic_DNA"/>
</dbReference>
<sequence>MKKVVLLGGGNVAYHLAKKLSQSTEYQLIQIYNRSPLSPEFDTIPVEKTSLMEALLPADIYILSVKDQAIAPLSSSLPFKGRLVVHTSGSVPMKDLSDRQRRGVCYPLQSFSKEQEIDFSKIPFCLETEEATDFDLLEGLAKEFSPKCYAIDSLQRQYLHVAAVFLNNFANHMWYLSQQLCSNQQIPFELLQPLLEETCRKGLQHNFFEGQTGPAKRGDRAVIEKHLQLLQGIEKDIYKDISTSILTTYGQ</sequence>
<proteinExistence type="predicted"/>
<dbReference type="InterPro" id="IPR036291">
    <property type="entry name" value="NAD(P)-bd_dom_sf"/>
</dbReference>
<dbReference type="Proteomes" id="UP000217250">
    <property type="component" value="Chromosome"/>
</dbReference>
<reference evidence="4 6" key="3">
    <citation type="submission" date="2023-12" db="EMBL/GenBank/DDBJ databases">
        <title>Genomic sequences of Capnocytophaga and Parvimonas strains.</title>
        <authorList>
            <person name="Watt R.M."/>
            <person name="Wang M."/>
            <person name="Yang T."/>
            <person name="Tong W.M."/>
        </authorList>
    </citation>
    <scope>NUCLEOTIDE SEQUENCE [LARGE SCALE GENOMIC DNA]</scope>
    <source>
        <strain evidence="4 6">CCUG 13156</strain>
    </source>
</reference>
<dbReference type="InterPro" id="IPR037108">
    <property type="entry name" value="TM1727-like_C_sf"/>
</dbReference>
<name>A0A250FMI7_9FLAO</name>
<evidence type="ECO:0000259" key="1">
    <source>
        <dbReference type="Pfam" id="PF03807"/>
    </source>
</evidence>
<feature type="domain" description="DUF2520" evidence="2">
    <location>
        <begin position="122"/>
        <end position="244"/>
    </location>
</feature>
<dbReference type="KEGG" id="cgh:CGC50_03840"/>
<keyword evidence="6" id="KW-1185">Reference proteome</keyword>
<dbReference type="AlphaFoldDB" id="A0A250FMI7"/>
<organism evidence="3 5">
    <name type="scientific">Capnocytophaga gingivalis</name>
    <dbReference type="NCBI Taxonomy" id="1017"/>
    <lineage>
        <taxon>Bacteria</taxon>
        <taxon>Pseudomonadati</taxon>
        <taxon>Bacteroidota</taxon>
        <taxon>Flavobacteriia</taxon>
        <taxon>Flavobacteriales</taxon>
        <taxon>Flavobacteriaceae</taxon>
        <taxon>Capnocytophaga</taxon>
    </lineage>
</organism>
<dbReference type="Proteomes" id="UP001324270">
    <property type="component" value="Unassembled WGS sequence"/>
</dbReference>
<dbReference type="SUPFAM" id="SSF51735">
    <property type="entry name" value="NAD(P)-binding Rossmann-fold domains"/>
    <property type="match status" value="1"/>
</dbReference>
<evidence type="ECO:0000313" key="4">
    <source>
        <dbReference type="EMBL" id="MEB3041099.1"/>
    </source>
</evidence>
<dbReference type="RefSeq" id="WP_095909755.1">
    <property type="nucleotide sequence ID" value="NZ_CAUPZR010000002.1"/>
</dbReference>
<dbReference type="PANTHER" id="PTHR40459">
    <property type="entry name" value="CONSERVED HYPOTHETICAL ALANINE AND LEUCINE RICH PROTEIN"/>
    <property type="match status" value="1"/>
</dbReference>